<feature type="transmembrane region" description="Helical" evidence="7">
    <location>
        <begin position="49"/>
        <end position="66"/>
    </location>
</feature>
<evidence type="ECO:0000256" key="6">
    <source>
        <dbReference type="SAM" id="MobiDB-lite"/>
    </source>
</evidence>
<keyword evidence="10" id="KW-1185">Reference proteome</keyword>
<evidence type="ECO:0000256" key="7">
    <source>
        <dbReference type="SAM" id="Phobius"/>
    </source>
</evidence>
<feature type="domain" description="GtrA/DPMS transmembrane" evidence="8">
    <location>
        <begin position="20"/>
        <end position="141"/>
    </location>
</feature>
<comment type="subcellular location">
    <subcellularLocation>
        <location evidence="1">Membrane</location>
        <topology evidence="1">Multi-pass membrane protein</topology>
    </subcellularLocation>
</comment>
<reference evidence="9 10" key="1">
    <citation type="submission" date="2024-09" db="EMBL/GenBank/DDBJ databases">
        <authorList>
            <person name="Sun Q."/>
            <person name="Mori K."/>
        </authorList>
    </citation>
    <scope>NUCLEOTIDE SEQUENCE [LARGE SCALE GENOMIC DNA]</scope>
    <source>
        <strain evidence="9 10">TBRC 2205</strain>
    </source>
</reference>
<evidence type="ECO:0000256" key="2">
    <source>
        <dbReference type="ARBA" id="ARBA00009399"/>
    </source>
</evidence>
<comment type="similarity">
    <text evidence="2">Belongs to the GtrA family.</text>
</comment>
<evidence type="ECO:0000259" key="8">
    <source>
        <dbReference type="Pfam" id="PF04138"/>
    </source>
</evidence>
<accession>A0ABV6NWY0</accession>
<dbReference type="Pfam" id="PF04138">
    <property type="entry name" value="GtrA_DPMS_TM"/>
    <property type="match status" value="1"/>
</dbReference>
<keyword evidence="5 7" id="KW-0472">Membrane</keyword>
<dbReference type="PANTHER" id="PTHR38459:SF1">
    <property type="entry name" value="PROPHAGE BACTOPRENOL-LINKED GLUCOSE TRANSLOCASE HOMOLOG"/>
    <property type="match status" value="1"/>
</dbReference>
<gene>
    <name evidence="9" type="ORF">ACFFHU_14130</name>
</gene>
<comment type="caution">
    <text evidence="9">The sequence shown here is derived from an EMBL/GenBank/DDBJ whole genome shotgun (WGS) entry which is preliminary data.</text>
</comment>
<protein>
    <submittedName>
        <fullName evidence="9">GtrA family protein</fullName>
    </submittedName>
</protein>
<feature type="transmembrane region" description="Helical" evidence="7">
    <location>
        <begin position="21"/>
        <end position="43"/>
    </location>
</feature>
<dbReference type="InterPro" id="IPR007267">
    <property type="entry name" value="GtrA_DPMS_TM"/>
</dbReference>
<feature type="compositionally biased region" description="Polar residues" evidence="6">
    <location>
        <begin position="179"/>
        <end position="193"/>
    </location>
</feature>
<dbReference type="EMBL" id="JBHLUE010000011">
    <property type="protein sequence ID" value="MFC0565271.1"/>
    <property type="molecule type" value="Genomic_DNA"/>
</dbReference>
<dbReference type="RefSeq" id="WP_377338936.1">
    <property type="nucleotide sequence ID" value="NZ_JBHLUE010000011.1"/>
</dbReference>
<name>A0ABV6NWY0_9ACTN</name>
<evidence type="ECO:0000313" key="9">
    <source>
        <dbReference type="EMBL" id="MFC0565271.1"/>
    </source>
</evidence>
<evidence type="ECO:0000256" key="4">
    <source>
        <dbReference type="ARBA" id="ARBA00022989"/>
    </source>
</evidence>
<feature type="region of interest" description="Disordered" evidence="6">
    <location>
        <begin position="170"/>
        <end position="223"/>
    </location>
</feature>
<dbReference type="InterPro" id="IPR051401">
    <property type="entry name" value="GtrA_CellWall_Glycosyl"/>
</dbReference>
<proteinExistence type="inferred from homology"/>
<dbReference type="Proteomes" id="UP001589894">
    <property type="component" value="Unassembled WGS sequence"/>
</dbReference>
<evidence type="ECO:0000256" key="3">
    <source>
        <dbReference type="ARBA" id="ARBA00022692"/>
    </source>
</evidence>
<keyword evidence="3 7" id="KW-0812">Transmembrane</keyword>
<evidence type="ECO:0000256" key="1">
    <source>
        <dbReference type="ARBA" id="ARBA00004141"/>
    </source>
</evidence>
<evidence type="ECO:0000256" key="5">
    <source>
        <dbReference type="ARBA" id="ARBA00023136"/>
    </source>
</evidence>
<feature type="transmembrane region" description="Helical" evidence="7">
    <location>
        <begin position="111"/>
        <end position="134"/>
    </location>
</feature>
<organism evidence="9 10">
    <name type="scientific">Plantactinospora siamensis</name>
    <dbReference type="NCBI Taxonomy" id="555372"/>
    <lineage>
        <taxon>Bacteria</taxon>
        <taxon>Bacillati</taxon>
        <taxon>Actinomycetota</taxon>
        <taxon>Actinomycetes</taxon>
        <taxon>Micromonosporales</taxon>
        <taxon>Micromonosporaceae</taxon>
        <taxon>Plantactinospora</taxon>
    </lineage>
</organism>
<sequence>MRLVRMLPERWQKLAHEALKFGTVGGINTLINYVVFNALALTVMRNGQLKATIIANVVAAICSFMMNRHWTYRDRPKSALHRETALFFLFNGIGLIIELGALGLAKYGFGITGLLALNVAKTGGLVLGTLFRFWAYRNFVFRPAPAAVDGHVEHHLVADLDPVAELVEELETEHHQRPTGPTTDNGRAGTTANERVGAADDGMAGAADDARVSAADGPAGRPR</sequence>
<feature type="transmembrane region" description="Helical" evidence="7">
    <location>
        <begin position="86"/>
        <end position="105"/>
    </location>
</feature>
<feature type="compositionally biased region" description="Low complexity" evidence="6">
    <location>
        <begin position="199"/>
        <end position="216"/>
    </location>
</feature>
<keyword evidence="4 7" id="KW-1133">Transmembrane helix</keyword>
<dbReference type="PANTHER" id="PTHR38459">
    <property type="entry name" value="PROPHAGE BACTOPRENOL-LINKED GLUCOSE TRANSLOCASE HOMOLOG"/>
    <property type="match status" value="1"/>
</dbReference>
<evidence type="ECO:0000313" key="10">
    <source>
        <dbReference type="Proteomes" id="UP001589894"/>
    </source>
</evidence>